<feature type="domain" description="F-box" evidence="1">
    <location>
        <begin position="48"/>
        <end position="75"/>
    </location>
</feature>
<evidence type="ECO:0000259" key="2">
    <source>
        <dbReference type="Pfam" id="PF03478"/>
    </source>
</evidence>
<gene>
    <name evidence="3" type="ORF">HS088_TW03G00611</name>
</gene>
<dbReference type="Proteomes" id="UP000593562">
    <property type="component" value="Unassembled WGS sequence"/>
</dbReference>
<reference evidence="3 4" key="1">
    <citation type="journal article" date="2020" name="Nat. Commun.">
        <title>Genome of Tripterygium wilfordii and identification of cytochrome P450 involved in triptolide biosynthesis.</title>
        <authorList>
            <person name="Tu L."/>
            <person name="Su P."/>
            <person name="Zhang Z."/>
            <person name="Gao L."/>
            <person name="Wang J."/>
            <person name="Hu T."/>
            <person name="Zhou J."/>
            <person name="Zhang Y."/>
            <person name="Zhao Y."/>
            <person name="Liu Y."/>
            <person name="Song Y."/>
            <person name="Tong Y."/>
            <person name="Lu Y."/>
            <person name="Yang J."/>
            <person name="Xu C."/>
            <person name="Jia M."/>
            <person name="Peters R.J."/>
            <person name="Huang L."/>
            <person name="Gao W."/>
        </authorList>
    </citation>
    <scope>NUCLEOTIDE SEQUENCE [LARGE SCALE GENOMIC DNA]</scope>
    <source>
        <strain evidence="4">cv. XIE 37</strain>
        <tissue evidence="3">Leaf</tissue>
    </source>
</reference>
<feature type="domain" description="KIB1-4 beta-propeller" evidence="2">
    <location>
        <begin position="92"/>
        <end position="245"/>
    </location>
</feature>
<dbReference type="Pfam" id="PF03478">
    <property type="entry name" value="Beta-prop_KIB1-4"/>
    <property type="match status" value="1"/>
</dbReference>
<dbReference type="InterPro" id="IPR050942">
    <property type="entry name" value="F-box_BR-signaling"/>
</dbReference>
<sequence length="254" mass="29066">MEIVVNKKRRLNPGSDGCPPLDGGVLTYDWAQLDRDVPLDGGVLTYDWAQLDRDVLECIFKHLDFIDLCRTKTVCPWWTKTFAYTFKKLHASAENYCFIGSSHGWLVCLDKQAVPFLSNPFTSEKIQLPPLGSLLGISGFERTANGQYEIGLRMPDETRFIRTLRERFVRKAVLSSCPSHRHKFYAVLIYGPELRLAFYKDGDSSWTELVGGHKPYEPYEDIICNHQKQIYALTSNAEVDVWDIIPDGLPIKKM</sequence>
<evidence type="ECO:0000313" key="4">
    <source>
        <dbReference type="Proteomes" id="UP000593562"/>
    </source>
</evidence>
<evidence type="ECO:0008006" key="5">
    <source>
        <dbReference type="Google" id="ProtNLM"/>
    </source>
</evidence>
<dbReference type="InterPro" id="IPR001810">
    <property type="entry name" value="F-box_dom"/>
</dbReference>
<accession>A0A7J7DVD2</accession>
<dbReference type="FunCoup" id="A0A7J7DVD2">
    <property type="interactions" value="174"/>
</dbReference>
<dbReference type="InParanoid" id="A0A7J7DVD2"/>
<dbReference type="AlphaFoldDB" id="A0A7J7DVD2"/>
<evidence type="ECO:0000259" key="1">
    <source>
        <dbReference type="Pfam" id="PF00646"/>
    </source>
</evidence>
<dbReference type="Gene3D" id="1.20.1280.50">
    <property type="match status" value="1"/>
</dbReference>
<evidence type="ECO:0000313" key="3">
    <source>
        <dbReference type="EMBL" id="KAF5750277.1"/>
    </source>
</evidence>
<dbReference type="EMBL" id="JAAARO010000003">
    <property type="protein sequence ID" value="KAF5750277.1"/>
    <property type="molecule type" value="Genomic_DNA"/>
</dbReference>
<dbReference type="CDD" id="cd09917">
    <property type="entry name" value="F-box_SF"/>
    <property type="match status" value="1"/>
</dbReference>
<proteinExistence type="predicted"/>
<keyword evidence="4" id="KW-1185">Reference proteome</keyword>
<comment type="caution">
    <text evidence="3">The sequence shown here is derived from an EMBL/GenBank/DDBJ whole genome shotgun (WGS) entry which is preliminary data.</text>
</comment>
<dbReference type="PANTHER" id="PTHR44259">
    <property type="entry name" value="OS07G0183000 PROTEIN-RELATED"/>
    <property type="match status" value="1"/>
</dbReference>
<dbReference type="InterPro" id="IPR005174">
    <property type="entry name" value="KIB1-4_b-propeller"/>
</dbReference>
<name>A0A7J7DVD2_TRIWF</name>
<dbReference type="PANTHER" id="PTHR44259:SF15">
    <property type="entry name" value="F-BOX PROTEIN KIB2-RELATED"/>
    <property type="match status" value="1"/>
</dbReference>
<protein>
    <recommendedName>
        <fullName evidence="5">F-box protein</fullName>
    </recommendedName>
</protein>
<dbReference type="SUPFAM" id="SSF81383">
    <property type="entry name" value="F-box domain"/>
    <property type="match status" value="1"/>
</dbReference>
<dbReference type="InterPro" id="IPR036047">
    <property type="entry name" value="F-box-like_dom_sf"/>
</dbReference>
<organism evidence="3 4">
    <name type="scientific">Tripterygium wilfordii</name>
    <name type="common">Thunder God vine</name>
    <dbReference type="NCBI Taxonomy" id="458696"/>
    <lineage>
        <taxon>Eukaryota</taxon>
        <taxon>Viridiplantae</taxon>
        <taxon>Streptophyta</taxon>
        <taxon>Embryophyta</taxon>
        <taxon>Tracheophyta</taxon>
        <taxon>Spermatophyta</taxon>
        <taxon>Magnoliopsida</taxon>
        <taxon>eudicotyledons</taxon>
        <taxon>Gunneridae</taxon>
        <taxon>Pentapetalae</taxon>
        <taxon>rosids</taxon>
        <taxon>fabids</taxon>
        <taxon>Celastrales</taxon>
        <taxon>Celastraceae</taxon>
        <taxon>Tripterygium</taxon>
    </lineage>
</organism>
<dbReference type="Pfam" id="PF00646">
    <property type="entry name" value="F-box"/>
    <property type="match status" value="1"/>
</dbReference>